<gene>
    <name evidence="10" type="ORF">B2A_03335</name>
</gene>
<dbReference type="AlphaFoldDB" id="T1AXT2"/>
<keyword evidence="8 9" id="KW-0472">Membrane</keyword>
<evidence type="ECO:0000256" key="5">
    <source>
        <dbReference type="ARBA" id="ARBA00022958"/>
    </source>
</evidence>
<keyword evidence="5" id="KW-0630">Potassium</keyword>
<comment type="caution">
    <text evidence="10">The sequence shown here is derived from an EMBL/GenBank/DDBJ whole genome shotgun (WGS) entry which is preliminary data.</text>
</comment>
<feature type="transmembrane region" description="Helical" evidence="9">
    <location>
        <begin position="6"/>
        <end position="25"/>
    </location>
</feature>
<protein>
    <submittedName>
        <fullName evidence="10">ATPase, K+ transporting, A subunit</fullName>
    </submittedName>
</protein>
<keyword evidence="1" id="KW-0813">Transport</keyword>
<feature type="non-terminal residue" evidence="10">
    <location>
        <position position="84"/>
    </location>
</feature>
<dbReference type="Pfam" id="PF03814">
    <property type="entry name" value="KdpA"/>
    <property type="match status" value="1"/>
</dbReference>
<evidence type="ECO:0000256" key="1">
    <source>
        <dbReference type="ARBA" id="ARBA00022448"/>
    </source>
</evidence>
<keyword evidence="3" id="KW-0633">Potassium transport</keyword>
<evidence type="ECO:0000256" key="8">
    <source>
        <dbReference type="ARBA" id="ARBA00023136"/>
    </source>
</evidence>
<evidence type="ECO:0000256" key="2">
    <source>
        <dbReference type="ARBA" id="ARBA00022475"/>
    </source>
</evidence>
<dbReference type="PANTHER" id="PTHR30607:SF2">
    <property type="entry name" value="POTASSIUM-TRANSPORTING ATPASE POTASSIUM-BINDING SUBUNIT"/>
    <property type="match status" value="1"/>
</dbReference>
<evidence type="ECO:0000256" key="6">
    <source>
        <dbReference type="ARBA" id="ARBA00022989"/>
    </source>
</evidence>
<keyword evidence="4 9" id="KW-0812">Transmembrane</keyword>
<dbReference type="EMBL" id="AUZZ01002234">
    <property type="protein sequence ID" value="EQD61138.1"/>
    <property type="molecule type" value="Genomic_DNA"/>
</dbReference>
<dbReference type="GO" id="GO:0008556">
    <property type="term" value="F:P-type potassium transmembrane transporter activity"/>
    <property type="evidence" value="ECO:0007669"/>
    <property type="project" value="InterPro"/>
</dbReference>
<accession>T1AXT2</accession>
<name>T1AXT2_9ZZZZ</name>
<dbReference type="InterPro" id="IPR004623">
    <property type="entry name" value="KdpA"/>
</dbReference>
<dbReference type="GO" id="GO:0005886">
    <property type="term" value="C:plasma membrane"/>
    <property type="evidence" value="ECO:0007669"/>
    <property type="project" value="TreeGrafter"/>
</dbReference>
<evidence type="ECO:0000313" key="10">
    <source>
        <dbReference type="EMBL" id="EQD61138.1"/>
    </source>
</evidence>
<keyword evidence="7" id="KW-0406">Ion transport</keyword>
<keyword evidence="2" id="KW-1003">Cell membrane</keyword>
<keyword evidence="6 9" id="KW-1133">Transmembrane helix</keyword>
<evidence type="ECO:0000256" key="3">
    <source>
        <dbReference type="ARBA" id="ARBA00022538"/>
    </source>
</evidence>
<reference evidence="10" key="2">
    <citation type="journal article" date="2014" name="ISME J.">
        <title>Microbial stratification in low pH oxic and suboxic macroscopic growths along an acid mine drainage.</title>
        <authorList>
            <person name="Mendez-Garcia C."/>
            <person name="Mesa V."/>
            <person name="Sprenger R.R."/>
            <person name="Richter M."/>
            <person name="Diez M.S."/>
            <person name="Solano J."/>
            <person name="Bargiela R."/>
            <person name="Golyshina O.V."/>
            <person name="Manteca A."/>
            <person name="Ramos J.L."/>
            <person name="Gallego J.R."/>
            <person name="Llorente I."/>
            <person name="Martins Dos Santos V.A."/>
            <person name="Jensen O.N."/>
            <person name="Pelaez A.I."/>
            <person name="Sanchez J."/>
            <person name="Ferrer M."/>
        </authorList>
    </citation>
    <scope>NUCLEOTIDE SEQUENCE</scope>
</reference>
<reference evidence="10" key="1">
    <citation type="submission" date="2013-08" db="EMBL/GenBank/DDBJ databases">
        <authorList>
            <person name="Mendez C."/>
            <person name="Richter M."/>
            <person name="Ferrer M."/>
            <person name="Sanchez J."/>
        </authorList>
    </citation>
    <scope>NUCLEOTIDE SEQUENCE</scope>
</reference>
<dbReference type="PANTHER" id="PTHR30607">
    <property type="entry name" value="POTASSIUM-TRANSPORTING ATPASE A CHAIN"/>
    <property type="match status" value="1"/>
</dbReference>
<sequence length="84" mass="9351">MIPWQAYLDVALTLSVVLALAPVLGRYMARVYTDRPTLLDGLLGPVDRALFRLLGVSRREEMGWKEYAANLLLLNAIALVGRLP</sequence>
<organism evidence="10">
    <name type="scientific">mine drainage metagenome</name>
    <dbReference type="NCBI Taxonomy" id="410659"/>
    <lineage>
        <taxon>unclassified sequences</taxon>
        <taxon>metagenomes</taxon>
        <taxon>ecological metagenomes</taxon>
    </lineage>
</organism>
<proteinExistence type="predicted"/>
<evidence type="ECO:0000256" key="7">
    <source>
        <dbReference type="ARBA" id="ARBA00023065"/>
    </source>
</evidence>
<evidence type="ECO:0000256" key="9">
    <source>
        <dbReference type="SAM" id="Phobius"/>
    </source>
</evidence>
<evidence type="ECO:0000256" key="4">
    <source>
        <dbReference type="ARBA" id="ARBA00022692"/>
    </source>
</evidence>